<evidence type="ECO:0008006" key="5">
    <source>
        <dbReference type="Google" id="ProtNLM"/>
    </source>
</evidence>
<gene>
    <name evidence="3" type="ORF">PVBG_00490</name>
</gene>
<dbReference type="Proteomes" id="UP000053327">
    <property type="component" value="Unassembled WGS sequence"/>
</dbReference>
<dbReference type="GO" id="GO:0000398">
    <property type="term" value="P:mRNA splicing, via spliceosome"/>
    <property type="evidence" value="ECO:0007669"/>
    <property type="project" value="TreeGrafter"/>
</dbReference>
<dbReference type="GO" id="GO:0070274">
    <property type="term" value="C:RES complex"/>
    <property type="evidence" value="ECO:0007669"/>
    <property type="project" value="TreeGrafter"/>
</dbReference>
<dbReference type="PANTHER" id="PTHR31809">
    <property type="entry name" value="BUD13 HOMOLOG"/>
    <property type="match status" value="1"/>
</dbReference>
<feature type="region of interest" description="Disordered" evidence="2">
    <location>
        <begin position="88"/>
        <end position="418"/>
    </location>
</feature>
<dbReference type="AlphaFoldDB" id="A0A0J9SNK2"/>
<feature type="region of interest" description="Disordered" evidence="2">
    <location>
        <begin position="1"/>
        <end position="65"/>
    </location>
</feature>
<feature type="compositionally biased region" description="Gly residues" evidence="2">
    <location>
        <begin position="129"/>
        <end position="139"/>
    </location>
</feature>
<name>A0A0J9SNK2_PLAV1</name>
<accession>A0A0J9SNK2</accession>
<feature type="compositionally biased region" description="Low complexity" evidence="2">
    <location>
        <begin position="221"/>
        <end position="231"/>
    </location>
</feature>
<feature type="compositionally biased region" description="Basic and acidic residues" evidence="2">
    <location>
        <begin position="99"/>
        <end position="109"/>
    </location>
</feature>
<evidence type="ECO:0000256" key="1">
    <source>
        <dbReference type="ARBA" id="ARBA00011069"/>
    </source>
</evidence>
<feature type="compositionally biased region" description="Acidic residues" evidence="2">
    <location>
        <begin position="46"/>
        <end position="60"/>
    </location>
</feature>
<dbReference type="GO" id="GO:0005684">
    <property type="term" value="C:U2-type spliceosomal complex"/>
    <property type="evidence" value="ECO:0007669"/>
    <property type="project" value="TreeGrafter"/>
</dbReference>
<evidence type="ECO:0000313" key="4">
    <source>
        <dbReference type="Proteomes" id="UP000053327"/>
    </source>
</evidence>
<feature type="compositionally biased region" description="Low complexity" evidence="2">
    <location>
        <begin position="197"/>
        <end position="207"/>
    </location>
</feature>
<evidence type="ECO:0000256" key="2">
    <source>
        <dbReference type="SAM" id="MobiDB-lite"/>
    </source>
</evidence>
<organism evidence="3 4">
    <name type="scientific">Plasmodium vivax (strain Brazil I)</name>
    <dbReference type="NCBI Taxonomy" id="1033975"/>
    <lineage>
        <taxon>Eukaryota</taxon>
        <taxon>Sar</taxon>
        <taxon>Alveolata</taxon>
        <taxon>Apicomplexa</taxon>
        <taxon>Aconoidasida</taxon>
        <taxon>Haemosporida</taxon>
        <taxon>Plasmodiidae</taxon>
        <taxon>Plasmodium</taxon>
        <taxon>Plasmodium (Plasmodium)</taxon>
    </lineage>
</organism>
<dbReference type="Pfam" id="PF09736">
    <property type="entry name" value="Bud13"/>
    <property type="match status" value="1"/>
</dbReference>
<dbReference type="PANTHER" id="PTHR31809:SF0">
    <property type="entry name" value="BUD13 HOMOLOG"/>
    <property type="match status" value="1"/>
</dbReference>
<feature type="compositionally biased region" description="Basic and acidic residues" evidence="2">
    <location>
        <begin position="1"/>
        <end position="16"/>
    </location>
</feature>
<feature type="compositionally biased region" description="Low complexity" evidence="2">
    <location>
        <begin position="171"/>
        <end position="183"/>
    </location>
</feature>
<protein>
    <recommendedName>
        <fullName evidence="5">Pre-mRNA-splicing factor CWC26</fullName>
    </recommendedName>
</protein>
<dbReference type="EMBL" id="KQ234858">
    <property type="protein sequence ID" value="KMZ84710.1"/>
    <property type="molecule type" value="Genomic_DNA"/>
</dbReference>
<sequence length="532" mass="58151">MEEYLRKRYLGKEPKKDKRSKQSCVKIHDTEEEDRQFHSHRGNTPLEDDPFLGEESDQSSDDIPITVMGENNQEIVNLSKESKKKIFRSLNGELPTGKLTEKTRGELRKASVKKFSLSRGKDRCRRGGQKGGSTGGSGHSGDESPGGDSQSSDFSRHGPGGGSPPRRLRSRNGSGSDSDLSPPRRLRSGGGGGSRSGSGSDSDLSPPRRLRSGGGGGSRSGSGSDSDLSPPRRLRSGGGGGRRCSGSGSDSDLSPPRRLKNRGRGGSRSGSGSGSDSDLSPPRRLRSRAGGKRPGSASSSDHGGEDGSDAQDDTRDEDSSEAGKDGEAPPPWGKGKKNPAGGSPEKNKKQNVGSTIYRDKGGKIISREEWVSKQKIEMNATNRRRGKTGGEGEEDQEGGEKKKKKRSKDSKELEWGSGLVQKEMRKKNLEQNDKLAKKKNIINYEYDSDYDAQLRKMKRKEDPMNEYLDVTTEQPAKATCRYQSPYNRFNILAGYRWDGVVRGNGFEKRRFEALKLKQHRDKVAYLNNVSDL</sequence>
<reference evidence="3 4" key="1">
    <citation type="submission" date="2011-08" db="EMBL/GenBank/DDBJ databases">
        <title>The Genome Sequence of Plasmodium vivax Brazil I.</title>
        <authorList>
            <consortium name="The Broad Institute Genome Sequencing Platform"/>
            <consortium name="The Broad Institute Genome Sequencing Center for Infectious Disease"/>
            <person name="Neafsey D."/>
            <person name="Carlton J."/>
            <person name="Barnwell J."/>
            <person name="Collins W."/>
            <person name="Escalante A."/>
            <person name="Mullikin J."/>
            <person name="Saul A."/>
            <person name="Guigo R."/>
            <person name="Camara F."/>
            <person name="Young S.K."/>
            <person name="Zeng Q."/>
            <person name="Gargeya S."/>
            <person name="Fitzgerald M."/>
            <person name="Haas B."/>
            <person name="Abouelleil A."/>
            <person name="Alvarado L."/>
            <person name="Arachchi H.M."/>
            <person name="Berlin A."/>
            <person name="Brown A."/>
            <person name="Chapman S.B."/>
            <person name="Chen Z."/>
            <person name="Dunbar C."/>
            <person name="Freedman E."/>
            <person name="Gearin G."/>
            <person name="Gellesch M."/>
            <person name="Goldberg J."/>
            <person name="Griggs A."/>
            <person name="Gujja S."/>
            <person name="Heiman D."/>
            <person name="Howarth C."/>
            <person name="Larson L."/>
            <person name="Lui A."/>
            <person name="MacDonald P.J.P."/>
            <person name="Montmayeur A."/>
            <person name="Murphy C."/>
            <person name="Neiman D."/>
            <person name="Pearson M."/>
            <person name="Priest M."/>
            <person name="Roberts A."/>
            <person name="Saif S."/>
            <person name="Shea T."/>
            <person name="Shenoy N."/>
            <person name="Sisk P."/>
            <person name="Stolte C."/>
            <person name="Sykes S."/>
            <person name="Wortman J."/>
            <person name="Nusbaum C."/>
            <person name="Birren B."/>
        </authorList>
    </citation>
    <scope>NUCLEOTIDE SEQUENCE [LARGE SCALE GENOMIC DNA]</scope>
    <source>
        <strain evidence="3 4">Brazil I</strain>
    </source>
</reference>
<proteinExistence type="inferred from homology"/>
<evidence type="ECO:0000313" key="3">
    <source>
        <dbReference type="EMBL" id="KMZ84710.1"/>
    </source>
</evidence>
<comment type="similarity">
    <text evidence="1">Belongs to the CWC26 family.</text>
</comment>
<dbReference type="InterPro" id="IPR018609">
    <property type="entry name" value="Bud13"/>
</dbReference>
<dbReference type="OrthoDB" id="6022at2759"/>
<feature type="compositionally biased region" description="Low complexity" evidence="2">
    <location>
        <begin position="244"/>
        <end position="256"/>
    </location>
</feature>
<feature type="compositionally biased region" description="Basic and acidic residues" evidence="2">
    <location>
        <begin position="357"/>
        <end position="376"/>
    </location>
</feature>
<dbReference type="GO" id="GO:0003723">
    <property type="term" value="F:RNA binding"/>
    <property type="evidence" value="ECO:0007669"/>
    <property type="project" value="TreeGrafter"/>
</dbReference>
<feature type="compositionally biased region" description="Acidic residues" evidence="2">
    <location>
        <begin position="306"/>
        <end position="320"/>
    </location>
</feature>
<dbReference type="InterPro" id="IPR051112">
    <property type="entry name" value="CWC26_splicing_factor"/>
</dbReference>